<dbReference type="AlphaFoldDB" id="A0A2W5CS45"/>
<gene>
    <name evidence="1" type="ORF">DI609_12135</name>
</gene>
<evidence type="ECO:0000313" key="1">
    <source>
        <dbReference type="EMBL" id="PZO97855.1"/>
    </source>
</evidence>
<feature type="non-terminal residue" evidence="1">
    <location>
        <position position="1"/>
    </location>
</feature>
<organism evidence="1 2">
    <name type="scientific">Corynebacterium urealyticum</name>
    <dbReference type="NCBI Taxonomy" id="43771"/>
    <lineage>
        <taxon>Bacteria</taxon>
        <taxon>Bacillati</taxon>
        <taxon>Actinomycetota</taxon>
        <taxon>Actinomycetes</taxon>
        <taxon>Mycobacteriales</taxon>
        <taxon>Corynebacteriaceae</taxon>
        <taxon>Corynebacterium</taxon>
    </lineage>
</organism>
<evidence type="ECO:0000313" key="2">
    <source>
        <dbReference type="Proteomes" id="UP000249451"/>
    </source>
</evidence>
<accession>A0A2W5CS45</accession>
<dbReference type="EMBL" id="QFNY01000356">
    <property type="protein sequence ID" value="PZO97855.1"/>
    <property type="molecule type" value="Genomic_DNA"/>
</dbReference>
<name>A0A2W5CS45_9CORY</name>
<comment type="caution">
    <text evidence="1">The sequence shown here is derived from an EMBL/GenBank/DDBJ whole genome shotgun (WGS) entry which is preliminary data.</text>
</comment>
<dbReference type="Proteomes" id="UP000249451">
    <property type="component" value="Unassembled WGS sequence"/>
</dbReference>
<reference evidence="1 2" key="1">
    <citation type="submission" date="2017-11" db="EMBL/GenBank/DDBJ databases">
        <title>Infants hospitalized years apart are colonized by the same room-sourced microbial strains.</title>
        <authorList>
            <person name="Brooks B."/>
            <person name="Olm M.R."/>
            <person name="Firek B.A."/>
            <person name="Baker R."/>
            <person name="Thomas B.C."/>
            <person name="Morowitz M.J."/>
            <person name="Banfield J.F."/>
        </authorList>
    </citation>
    <scope>NUCLEOTIDE SEQUENCE [LARGE SCALE GENOMIC DNA]</scope>
    <source>
        <strain evidence="1">S2_012_000_R3_87</strain>
    </source>
</reference>
<sequence>PGKQFHDDVLSYSLRQSIDTITSLYVKGFFPKGSIVWINGDMPNAGMWALTDKSSHIRTYTTPRPGWCRITRTNVRFAATSRDTGSRAAKIFDLTAHDMLEVPHSTILVNYVAKDTPLQFQVDGNVKKSVNGVVEWEPFTVIDLPRHTANDRVTNNRLELADAHQRGFELMTLGCSDERTEFAHANYDTFRLGLKDKLLRGISDESSKTNKAVDILINKISDGMHKRILETGEEFDYDGAN</sequence>
<proteinExistence type="predicted"/>
<protein>
    <submittedName>
        <fullName evidence="1">Uncharacterized protein</fullName>
    </submittedName>
</protein>